<proteinExistence type="predicted"/>
<dbReference type="Proteomes" id="UP001234178">
    <property type="component" value="Unassembled WGS sequence"/>
</dbReference>
<keyword evidence="2" id="KW-1185">Reference proteome</keyword>
<evidence type="ECO:0000313" key="2">
    <source>
        <dbReference type="Proteomes" id="UP001234178"/>
    </source>
</evidence>
<protein>
    <submittedName>
        <fullName evidence="1">Uncharacterized protein</fullName>
    </submittedName>
</protein>
<name>A0ABR0A2T2_9CRUS</name>
<gene>
    <name evidence="1" type="ORF">OUZ56_001456</name>
</gene>
<accession>A0ABR0A2T2</accession>
<organism evidence="1 2">
    <name type="scientific">Daphnia magna</name>
    <dbReference type="NCBI Taxonomy" id="35525"/>
    <lineage>
        <taxon>Eukaryota</taxon>
        <taxon>Metazoa</taxon>
        <taxon>Ecdysozoa</taxon>
        <taxon>Arthropoda</taxon>
        <taxon>Crustacea</taxon>
        <taxon>Branchiopoda</taxon>
        <taxon>Diplostraca</taxon>
        <taxon>Cladocera</taxon>
        <taxon>Anomopoda</taxon>
        <taxon>Daphniidae</taxon>
        <taxon>Daphnia</taxon>
    </lineage>
</organism>
<evidence type="ECO:0000313" key="1">
    <source>
        <dbReference type="EMBL" id="KAK4019436.1"/>
    </source>
</evidence>
<reference evidence="1 2" key="1">
    <citation type="journal article" date="2023" name="Nucleic Acids Res.">
        <title>The hologenome of Daphnia magna reveals possible DNA methylation and microbiome-mediated evolution of the host genome.</title>
        <authorList>
            <person name="Chaturvedi A."/>
            <person name="Li X."/>
            <person name="Dhandapani V."/>
            <person name="Marshall H."/>
            <person name="Kissane S."/>
            <person name="Cuenca-Cambronero M."/>
            <person name="Asole G."/>
            <person name="Calvet F."/>
            <person name="Ruiz-Romero M."/>
            <person name="Marangio P."/>
            <person name="Guigo R."/>
            <person name="Rago D."/>
            <person name="Mirbahai L."/>
            <person name="Eastwood N."/>
            <person name="Colbourne J.K."/>
            <person name="Zhou J."/>
            <person name="Mallon E."/>
            <person name="Orsini L."/>
        </authorList>
    </citation>
    <scope>NUCLEOTIDE SEQUENCE [LARGE SCALE GENOMIC DNA]</scope>
    <source>
        <strain evidence="1">LRV0_1</strain>
    </source>
</reference>
<dbReference type="EMBL" id="JAOYFB010000036">
    <property type="protein sequence ID" value="KAK4019436.1"/>
    <property type="molecule type" value="Genomic_DNA"/>
</dbReference>
<comment type="caution">
    <text evidence="1">The sequence shown here is derived from an EMBL/GenBank/DDBJ whole genome shotgun (WGS) entry which is preliminary data.</text>
</comment>
<sequence length="88" mass="9883">MGITLQALRLSPCVTDKISLVSLDPLILCTEIKNEMRYPNKMANLKVVKTGVVKMARMAWIVSAVEDVEKLKATMRDIVKGTHRPFIL</sequence>